<evidence type="ECO:0000313" key="1">
    <source>
        <dbReference type="EMBL" id="CAE7612037.1"/>
    </source>
</evidence>
<sequence>MATPRYSADGLASEWDSTDSVRDRVRGGGFLEDATFGVDSITVKNAVLNMAVAVPLLVRLVAADLQLPPVDALRAEVAELYSKNSREVTDAQIDDSAWFCRKLVAFIKMKAQKKLVSLDSDFQELCLIVNPMLQDL</sequence>
<dbReference type="OrthoDB" id="445121at2759"/>
<feature type="non-terminal residue" evidence="1">
    <location>
        <position position="136"/>
    </location>
</feature>
<reference evidence="1" key="1">
    <citation type="submission" date="2021-02" db="EMBL/GenBank/DDBJ databases">
        <authorList>
            <person name="Dougan E. K."/>
            <person name="Rhodes N."/>
            <person name="Thang M."/>
            <person name="Chan C."/>
        </authorList>
    </citation>
    <scope>NUCLEOTIDE SEQUENCE</scope>
</reference>
<dbReference type="AlphaFoldDB" id="A0A812V6A3"/>
<protein>
    <submittedName>
        <fullName evidence="1">Uncharacterized protein</fullName>
    </submittedName>
</protein>
<gene>
    <name evidence="1" type="ORF">SPIL2461_LOCUS16126</name>
</gene>
<organism evidence="1 2">
    <name type="scientific">Symbiodinium pilosum</name>
    <name type="common">Dinoflagellate</name>
    <dbReference type="NCBI Taxonomy" id="2952"/>
    <lineage>
        <taxon>Eukaryota</taxon>
        <taxon>Sar</taxon>
        <taxon>Alveolata</taxon>
        <taxon>Dinophyceae</taxon>
        <taxon>Suessiales</taxon>
        <taxon>Symbiodiniaceae</taxon>
        <taxon>Symbiodinium</taxon>
    </lineage>
</organism>
<accession>A0A812V6A3</accession>
<dbReference type="EMBL" id="CAJNIZ010041197">
    <property type="protein sequence ID" value="CAE7612037.1"/>
    <property type="molecule type" value="Genomic_DNA"/>
</dbReference>
<comment type="caution">
    <text evidence="1">The sequence shown here is derived from an EMBL/GenBank/DDBJ whole genome shotgun (WGS) entry which is preliminary data.</text>
</comment>
<keyword evidence="2" id="KW-1185">Reference proteome</keyword>
<evidence type="ECO:0000313" key="2">
    <source>
        <dbReference type="Proteomes" id="UP000649617"/>
    </source>
</evidence>
<name>A0A812V6A3_SYMPI</name>
<dbReference type="Proteomes" id="UP000649617">
    <property type="component" value="Unassembled WGS sequence"/>
</dbReference>
<proteinExistence type="predicted"/>